<dbReference type="CDD" id="cd01646">
    <property type="entry name" value="RT_Bac_retron_I"/>
    <property type="match status" value="1"/>
</dbReference>
<dbReference type="PANTHER" id="PTHR34047">
    <property type="entry name" value="NUCLEAR INTRON MATURASE 1, MITOCHONDRIAL-RELATED"/>
    <property type="match status" value="1"/>
</dbReference>
<evidence type="ECO:0000313" key="2">
    <source>
        <dbReference type="EMBL" id="DAE30062.1"/>
    </source>
</evidence>
<reference evidence="2" key="1">
    <citation type="journal article" date="2021" name="Proc. Natl. Acad. Sci. U.S.A.">
        <title>A Catalog of Tens of Thousands of Viruses from Human Metagenomes Reveals Hidden Associations with Chronic Diseases.</title>
        <authorList>
            <person name="Tisza M.J."/>
            <person name="Buck C.B."/>
        </authorList>
    </citation>
    <scope>NUCLEOTIDE SEQUENCE</scope>
    <source>
        <strain evidence="2">CtQmo6</strain>
    </source>
</reference>
<evidence type="ECO:0000259" key="1">
    <source>
        <dbReference type="PROSITE" id="PS50878"/>
    </source>
</evidence>
<dbReference type="SUPFAM" id="SSF56672">
    <property type="entry name" value="DNA/RNA polymerases"/>
    <property type="match status" value="1"/>
</dbReference>
<dbReference type="InterPro" id="IPR000477">
    <property type="entry name" value="RT_dom"/>
</dbReference>
<dbReference type="Pfam" id="PF00078">
    <property type="entry name" value="RVT_1"/>
    <property type="match status" value="1"/>
</dbReference>
<protein>
    <recommendedName>
        <fullName evidence="1">Reverse transcriptase domain-containing protein</fullName>
    </recommendedName>
</protein>
<dbReference type="PROSITE" id="PS50878">
    <property type="entry name" value="RT_POL"/>
    <property type="match status" value="1"/>
</dbReference>
<proteinExistence type="predicted"/>
<dbReference type="PANTHER" id="PTHR34047:SF8">
    <property type="entry name" value="PROTEIN YKFC"/>
    <property type="match status" value="1"/>
</dbReference>
<sequence length="342" mass="40213">MDKDIICDYENLYKAYKKAKCGKKFNGSSAKFQTMSLEGLHLLKEQLENQTYRMNPYNEFKVYEPKERVIKSCSFKDKVVQHCLCDNILHPRLASEFIKTNYAGQEGKGTHFGMDCLRDQMLGFYREYGLNGWILKCDIKKFFYQIDHEVLKDIVDYHFPDEYVKWLNHLFIDSTDGLGLPLGNQVAQVYALLMLNGLDHFITGELGINLYGRYMDDFYLIHQDKGYLKRCLAFIKEFVDTLGLSLNGKTQISPFKNGILFTGFHHYVTKDGKYIRKLTGVNKHKIRKRVRTWVKLVKSGRMTEKKFYEKYNAWKNHALHGNCVKLCYSMDLYVKKLFESEE</sequence>
<accession>A0A8S5RF96</accession>
<dbReference type="InterPro" id="IPR051083">
    <property type="entry name" value="GrpII_Intron_Splice-Mob/Def"/>
</dbReference>
<organism evidence="2">
    <name type="scientific">virus sp. ctQmo6</name>
    <dbReference type="NCBI Taxonomy" id="2827990"/>
    <lineage>
        <taxon>Viruses</taxon>
    </lineage>
</organism>
<dbReference type="EMBL" id="BK059102">
    <property type="protein sequence ID" value="DAE30062.1"/>
    <property type="molecule type" value="Genomic_DNA"/>
</dbReference>
<feature type="domain" description="Reverse transcriptase" evidence="1">
    <location>
        <begin position="1"/>
        <end position="266"/>
    </location>
</feature>
<dbReference type="InterPro" id="IPR043502">
    <property type="entry name" value="DNA/RNA_pol_sf"/>
</dbReference>
<name>A0A8S5RF96_9VIRU</name>